<accession>A0A8B7A7Y3</accession>
<evidence type="ECO:0000256" key="2">
    <source>
        <dbReference type="PIRNR" id="PIRNR000862"/>
    </source>
</evidence>
<feature type="active site" description="Nucleophile" evidence="3">
    <location>
        <position position="172"/>
    </location>
</feature>
<dbReference type="SUPFAM" id="SSF53474">
    <property type="entry name" value="alpha/beta-Hydrolases"/>
    <property type="match status" value="1"/>
</dbReference>
<dbReference type="Pfam" id="PF04083">
    <property type="entry name" value="Abhydro_lipase"/>
    <property type="match status" value="1"/>
</dbReference>
<comment type="similarity">
    <text evidence="1 2">Belongs to the AB hydrolase superfamily. Lipase family.</text>
</comment>
<evidence type="ECO:0000313" key="6">
    <source>
        <dbReference type="Proteomes" id="UP000694850"/>
    </source>
</evidence>
<keyword evidence="2" id="KW-0443">Lipid metabolism</keyword>
<dbReference type="PIRSF" id="PIRSF000862">
    <property type="entry name" value="Steryl_ester_lip"/>
    <property type="match status" value="1"/>
</dbReference>
<keyword evidence="6" id="KW-1185">Reference proteome</keyword>
<feature type="signal peptide" evidence="4">
    <location>
        <begin position="1"/>
        <end position="19"/>
    </location>
</feature>
<name>A0A8B7A7Y3_ORYAF</name>
<reference evidence="7" key="1">
    <citation type="submission" date="2025-08" db="UniProtKB">
        <authorList>
            <consortium name="RefSeq"/>
        </authorList>
    </citation>
    <scope>IDENTIFICATION</scope>
</reference>
<dbReference type="Gene3D" id="3.40.50.1820">
    <property type="entry name" value="alpha/beta hydrolase"/>
    <property type="match status" value="1"/>
</dbReference>
<feature type="active site" description="Charge relay system" evidence="3">
    <location>
        <position position="343"/>
    </location>
</feature>
<protein>
    <recommendedName>
        <fullName evidence="2">Lipase</fullName>
    </recommendedName>
</protein>
<feature type="active site" description="Charge relay system" evidence="3">
    <location>
        <position position="372"/>
    </location>
</feature>
<dbReference type="OrthoDB" id="9974421at2759"/>
<keyword evidence="2" id="KW-0378">Hydrolase</keyword>
<dbReference type="RefSeq" id="XP_007942226.1">
    <property type="nucleotide sequence ID" value="XM_007944035.2"/>
</dbReference>
<dbReference type="InterPro" id="IPR006693">
    <property type="entry name" value="AB_hydrolase_lipase"/>
</dbReference>
<dbReference type="GO" id="GO:0016042">
    <property type="term" value="P:lipid catabolic process"/>
    <property type="evidence" value="ECO:0007669"/>
    <property type="project" value="UniProtKB-KW"/>
</dbReference>
<sequence>MWLLLTVASLISTLGTTHGFFGKLTPESPEVTMNISQIISYWGYPSEEYEVVTEDGYILGINRIPYGKKNSKNRGQRPLVLLQHGLLTSATNWISNLPNNSLAFLLADAGYDVWLGNSRGNIWARRNLYYSPDSVEFWAFSFDEMAKYDLPSTINFVVKNTGQEKLHYIGHSQGTTIGFIAFSTNPKLAKRIKTFHALAPVATVKYTKSLLNKLALIPTFLFKIIFGNKIFYPHHFFDEFLATEVCTREMLNHICSNVLFIICGFDYNNLNMSRLDVYLSHNPAGTSVQNVFHWTQAGKSGKFQAFDWESPIQNMMHYNQPTPPYYNVTAMNVPIAVWNGGNDWLADPQDVDLLLPKFSNLIYHKKILPYNHLDFIWAMNAPQEIYNEIISIMAEHKN</sequence>
<organism evidence="6 7">
    <name type="scientific">Orycteropus afer afer</name>
    <dbReference type="NCBI Taxonomy" id="1230840"/>
    <lineage>
        <taxon>Eukaryota</taxon>
        <taxon>Metazoa</taxon>
        <taxon>Chordata</taxon>
        <taxon>Craniata</taxon>
        <taxon>Vertebrata</taxon>
        <taxon>Euteleostomi</taxon>
        <taxon>Mammalia</taxon>
        <taxon>Eutheria</taxon>
        <taxon>Afrotheria</taxon>
        <taxon>Tubulidentata</taxon>
        <taxon>Orycteropodidae</taxon>
        <taxon>Orycteropus</taxon>
    </lineage>
</organism>
<dbReference type="GeneID" id="103199701"/>
<keyword evidence="4" id="KW-0732">Signal</keyword>
<keyword evidence="2" id="KW-0442">Lipid degradation</keyword>
<dbReference type="FunFam" id="3.40.50.1820:FF:000012">
    <property type="entry name" value="Lipase"/>
    <property type="match status" value="1"/>
</dbReference>
<feature type="chain" id="PRO_5034030087" description="Lipase" evidence="4">
    <location>
        <begin position="20"/>
        <end position="398"/>
    </location>
</feature>
<dbReference type="AlphaFoldDB" id="A0A8B7A7Y3"/>
<evidence type="ECO:0000256" key="1">
    <source>
        <dbReference type="ARBA" id="ARBA00010701"/>
    </source>
</evidence>
<dbReference type="InterPro" id="IPR029058">
    <property type="entry name" value="AB_hydrolase_fold"/>
</dbReference>
<dbReference type="InterPro" id="IPR025483">
    <property type="entry name" value="Lipase_euk"/>
</dbReference>
<evidence type="ECO:0000256" key="3">
    <source>
        <dbReference type="PIRSR" id="PIRSR000862-1"/>
    </source>
</evidence>
<gene>
    <name evidence="7" type="primary">LOC103199701</name>
</gene>
<dbReference type="Proteomes" id="UP000694850">
    <property type="component" value="Unplaced"/>
</dbReference>
<dbReference type="PANTHER" id="PTHR11005">
    <property type="entry name" value="LYSOSOMAL ACID LIPASE-RELATED"/>
    <property type="match status" value="1"/>
</dbReference>
<proteinExistence type="inferred from homology"/>
<feature type="domain" description="Partial AB-hydrolase lipase" evidence="5">
    <location>
        <begin position="35"/>
        <end position="97"/>
    </location>
</feature>
<dbReference type="GO" id="GO:0016788">
    <property type="term" value="F:hydrolase activity, acting on ester bonds"/>
    <property type="evidence" value="ECO:0007669"/>
    <property type="project" value="InterPro"/>
</dbReference>
<evidence type="ECO:0000256" key="4">
    <source>
        <dbReference type="SAM" id="SignalP"/>
    </source>
</evidence>
<evidence type="ECO:0000313" key="7">
    <source>
        <dbReference type="RefSeq" id="XP_007942226.1"/>
    </source>
</evidence>
<evidence type="ECO:0000259" key="5">
    <source>
        <dbReference type="Pfam" id="PF04083"/>
    </source>
</evidence>